<organism evidence="1 2">
    <name type="scientific">Streptomyces humicola</name>
    <dbReference type="NCBI Taxonomy" id="2953240"/>
    <lineage>
        <taxon>Bacteria</taxon>
        <taxon>Bacillati</taxon>
        <taxon>Actinomycetota</taxon>
        <taxon>Actinomycetes</taxon>
        <taxon>Kitasatosporales</taxon>
        <taxon>Streptomycetaceae</taxon>
        <taxon>Streptomyces</taxon>
    </lineage>
</organism>
<sequence>MVDVRGNYTFQTGGARRLDGTTGTMPLSIFRVLSDGTMDARLADHPVEGRYSAATQSIQLAHGVGASRVFGTFYDGFAILDDQGGVCGLAGMFEERDALRDCRGSWYAVRTGPVAI</sequence>
<comment type="caution">
    <text evidence="1">The sequence shown here is derived from an EMBL/GenBank/DDBJ whole genome shotgun (WGS) entry which is preliminary data.</text>
</comment>
<dbReference type="RefSeq" id="WP_255918167.1">
    <property type="nucleotide sequence ID" value="NZ_JANFNG010000001.1"/>
</dbReference>
<keyword evidence="2" id="KW-1185">Reference proteome</keyword>
<name>A0ABT1PNS7_9ACTN</name>
<protein>
    <submittedName>
        <fullName evidence="1">Uncharacterized protein</fullName>
    </submittedName>
</protein>
<dbReference type="EMBL" id="JANFNG010000001">
    <property type="protein sequence ID" value="MCQ4079318.1"/>
    <property type="molecule type" value="Genomic_DNA"/>
</dbReference>
<dbReference type="Proteomes" id="UP001057702">
    <property type="component" value="Unassembled WGS sequence"/>
</dbReference>
<evidence type="ECO:0000313" key="2">
    <source>
        <dbReference type="Proteomes" id="UP001057702"/>
    </source>
</evidence>
<reference evidence="1" key="1">
    <citation type="submission" date="2022-06" db="EMBL/GenBank/DDBJ databases">
        <title>Draft genome sequence of Streptomyces sp. RB6PN25 isolated from peat swamp forest in Thailand.</title>
        <authorList>
            <person name="Duangmal K."/>
            <person name="Klaysubun C."/>
        </authorList>
    </citation>
    <scope>NUCLEOTIDE SEQUENCE</scope>
    <source>
        <strain evidence="1">RB6PN25</strain>
    </source>
</reference>
<gene>
    <name evidence="1" type="ORF">NGB36_01525</name>
</gene>
<accession>A0ABT1PNS7</accession>
<proteinExistence type="predicted"/>
<evidence type="ECO:0000313" key="1">
    <source>
        <dbReference type="EMBL" id="MCQ4079318.1"/>
    </source>
</evidence>